<name>A0ABU5Q9N7_9BACT</name>
<dbReference type="Pfam" id="PF01261">
    <property type="entry name" value="AP_endonuc_2"/>
    <property type="match status" value="1"/>
</dbReference>
<dbReference type="PROSITE" id="PS51318">
    <property type="entry name" value="TAT"/>
    <property type="match status" value="1"/>
</dbReference>
<evidence type="ECO:0000313" key="2">
    <source>
        <dbReference type="EMBL" id="MEA5139317.1"/>
    </source>
</evidence>
<dbReference type="InterPro" id="IPR013022">
    <property type="entry name" value="Xyl_isomerase-like_TIM-brl"/>
</dbReference>
<dbReference type="InterPro" id="IPR036237">
    <property type="entry name" value="Xyl_isomerase-like_sf"/>
</dbReference>
<sequence>MSEISRRDFLYQAGLLASTSFLSFESFAKVPNLQLAYSAITWGGKDLDAMKDIASLGFKGVQLRANAYDTYKTKVQELKDIIAANKLALPMFSSGNVEIDPAKEASTIDYHVAHASFVKALGGTSIQLTNSVRPKDRLPTTEELQRLATVMNEIGKQTADLGIQAVYHNHMHQLGETPEEVDVIVQAMNPKYMKLLLDVAHYHQGGGNPAKAVLQYKDLIHALHIKDVKCPLEDKPNDPKAYKFVELGQGKVDLKAVFDNLQKINFKKWAIVELDGVPEKTRTPLQSAEISQAFLRDSIGFKFL</sequence>
<dbReference type="RefSeq" id="WP_323296479.1">
    <property type="nucleotide sequence ID" value="NZ_JAYFUM010000009.1"/>
</dbReference>
<dbReference type="Gene3D" id="3.20.20.150">
    <property type="entry name" value="Divalent-metal-dependent TIM barrel enzymes"/>
    <property type="match status" value="1"/>
</dbReference>
<reference evidence="2 3" key="1">
    <citation type="submission" date="2023-12" db="EMBL/GenBank/DDBJ databases">
        <title>Novel species of the genus Arcicella isolated from rivers.</title>
        <authorList>
            <person name="Lu H."/>
        </authorList>
    </citation>
    <scope>NUCLEOTIDE SEQUENCE [LARGE SCALE GENOMIC DNA]</scope>
    <source>
        <strain evidence="2 3">KCTC 23307</strain>
    </source>
</reference>
<comment type="caution">
    <text evidence="2">The sequence shown here is derived from an EMBL/GenBank/DDBJ whole genome shotgun (WGS) entry which is preliminary data.</text>
</comment>
<dbReference type="GO" id="GO:0016853">
    <property type="term" value="F:isomerase activity"/>
    <property type="evidence" value="ECO:0007669"/>
    <property type="project" value="UniProtKB-KW"/>
</dbReference>
<dbReference type="EMBL" id="JAYFUM010000009">
    <property type="protein sequence ID" value="MEA5139317.1"/>
    <property type="molecule type" value="Genomic_DNA"/>
</dbReference>
<dbReference type="InterPro" id="IPR006311">
    <property type="entry name" value="TAT_signal"/>
</dbReference>
<protein>
    <submittedName>
        <fullName evidence="2">Sugar phosphate isomerase/epimerase</fullName>
    </submittedName>
</protein>
<dbReference type="PANTHER" id="PTHR12110:SF41">
    <property type="entry name" value="INOSOSE DEHYDRATASE"/>
    <property type="match status" value="1"/>
</dbReference>
<gene>
    <name evidence="2" type="ORF">VB248_09230</name>
</gene>
<feature type="domain" description="Xylose isomerase-like TIM barrel" evidence="1">
    <location>
        <begin position="52"/>
        <end position="296"/>
    </location>
</feature>
<dbReference type="SUPFAM" id="SSF51658">
    <property type="entry name" value="Xylose isomerase-like"/>
    <property type="match status" value="1"/>
</dbReference>
<dbReference type="InterPro" id="IPR050312">
    <property type="entry name" value="IolE/XylAMocC-like"/>
</dbReference>
<evidence type="ECO:0000259" key="1">
    <source>
        <dbReference type="Pfam" id="PF01261"/>
    </source>
</evidence>
<keyword evidence="3" id="KW-1185">Reference proteome</keyword>
<proteinExistence type="predicted"/>
<keyword evidence="2" id="KW-0413">Isomerase</keyword>
<dbReference type="PANTHER" id="PTHR12110">
    <property type="entry name" value="HYDROXYPYRUVATE ISOMERASE"/>
    <property type="match status" value="1"/>
</dbReference>
<accession>A0ABU5Q9N7</accession>
<dbReference type="Proteomes" id="UP001302949">
    <property type="component" value="Unassembled WGS sequence"/>
</dbReference>
<evidence type="ECO:0000313" key="3">
    <source>
        <dbReference type="Proteomes" id="UP001302949"/>
    </source>
</evidence>
<organism evidence="2 3">
    <name type="scientific">Arcicella rigui</name>
    <dbReference type="NCBI Taxonomy" id="797020"/>
    <lineage>
        <taxon>Bacteria</taxon>
        <taxon>Pseudomonadati</taxon>
        <taxon>Bacteroidota</taxon>
        <taxon>Cytophagia</taxon>
        <taxon>Cytophagales</taxon>
        <taxon>Flectobacillaceae</taxon>
        <taxon>Arcicella</taxon>
    </lineage>
</organism>